<reference evidence="1" key="2">
    <citation type="submission" date="2020-11" db="EMBL/GenBank/DDBJ databases">
        <authorList>
            <person name="McCartney M.A."/>
            <person name="Auch B."/>
            <person name="Kono T."/>
            <person name="Mallez S."/>
            <person name="Becker A."/>
            <person name="Gohl D.M."/>
            <person name="Silverstein K.A.T."/>
            <person name="Koren S."/>
            <person name="Bechman K.B."/>
            <person name="Herman A."/>
            <person name="Abrahante J.E."/>
            <person name="Garbe J."/>
        </authorList>
    </citation>
    <scope>NUCLEOTIDE SEQUENCE</scope>
    <source>
        <strain evidence="1">Duluth1</strain>
        <tissue evidence="1">Whole animal</tissue>
    </source>
</reference>
<name>A0A9D4L3W2_DREPO</name>
<reference evidence="1" key="1">
    <citation type="journal article" date="2019" name="bioRxiv">
        <title>The Genome of the Zebra Mussel, Dreissena polymorpha: A Resource for Invasive Species Research.</title>
        <authorList>
            <person name="McCartney M.A."/>
            <person name="Auch B."/>
            <person name="Kono T."/>
            <person name="Mallez S."/>
            <person name="Zhang Y."/>
            <person name="Obille A."/>
            <person name="Becker A."/>
            <person name="Abrahante J.E."/>
            <person name="Garbe J."/>
            <person name="Badalamenti J.P."/>
            <person name="Herman A."/>
            <person name="Mangelson H."/>
            <person name="Liachko I."/>
            <person name="Sullivan S."/>
            <person name="Sone E.D."/>
            <person name="Koren S."/>
            <person name="Silverstein K.A.T."/>
            <person name="Beckman K.B."/>
            <person name="Gohl D.M."/>
        </authorList>
    </citation>
    <scope>NUCLEOTIDE SEQUENCE</scope>
    <source>
        <strain evidence="1">Duluth1</strain>
        <tissue evidence="1">Whole animal</tissue>
    </source>
</reference>
<sequence>MSSVTCILSAHVVTPDTMARLRKPDLSDPPSQGFPIEGHLTFTSLEMNPDNV</sequence>
<dbReference type="EMBL" id="JAIWYP010000003">
    <property type="protein sequence ID" value="KAH3850960.1"/>
    <property type="molecule type" value="Genomic_DNA"/>
</dbReference>
<protein>
    <submittedName>
        <fullName evidence="1">Uncharacterized protein</fullName>
    </submittedName>
</protein>
<comment type="caution">
    <text evidence="1">The sequence shown here is derived from an EMBL/GenBank/DDBJ whole genome shotgun (WGS) entry which is preliminary data.</text>
</comment>
<keyword evidence="2" id="KW-1185">Reference proteome</keyword>
<accession>A0A9D4L3W2</accession>
<evidence type="ECO:0000313" key="2">
    <source>
        <dbReference type="Proteomes" id="UP000828390"/>
    </source>
</evidence>
<organism evidence="1 2">
    <name type="scientific">Dreissena polymorpha</name>
    <name type="common">Zebra mussel</name>
    <name type="synonym">Mytilus polymorpha</name>
    <dbReference type="NCBI Taxonomy" id="45954"/>
    <lineage>
        <taxon>Eukaryota</taxon>
        <taxon>Metazoa</taxon>
        <taxon>Spiralia</taxon>
        <taxon>Lophotrochozoa</taxon>
        <taxon>Mollusca</taxon>
        <taxon>Bivalvia</taxon>
        <taxon>Autobranchia</taxon>
        <taxon>Heteroconchia</taxon>
        <taxon>Euheterodonta</taxon>
        <taxon>Imparidentia</taxon>
        <taxon>Neoheterodontei</taxon>
        <taxon>Myida</taxon>
        <taxon>Dreissenoidea</taxon>
        <taxon>Dreissenidae</taxon>
        <taxon>Dreissena</taxon>
    </lineage>
</organism>
<evidence type="ECO:0000313" key="1">
    <source>
        <dbReference type="EMBL" id="KAH3850960.1"/>
    </source>
</evidence>
<proteinExistence type="predicted"/>
<dbReference type="Proteomes" id="UP000828390">
    <property type="component" value="Unassembled WGS sequence"/>
</dbReference>
<gene>
    <name evidence="1" type="ORF">DPMN_093436</name>
</gene>
<dbReference type="AlphaFoldDB" id="A0A9D4L3W2"/>